<dbReference type="GO" id="GO:0032259">
    <property type="term" value="P:methylation"/>
    <property type="evidence" value="ECO:0007669"/>
    <property type="project" value="UniProtKB-KW"/>
</dbReference>
<dbReference type="Proteomes" id="UP000053051">
    <property type="component" value="Unassembled WGS sequence"/>
</dbReference>
<feature type="binding site" evidence="7">
    <location>
        <position position="207"/>
    </location>
    <ligand>
        <name>S-adenosyl-L-methionine</name>
        <dbReference type="ChEBI" id="CHEBI:59789"/>
    </ligand>
</feature>
<evidence type="ECO:0000313" key="9">
    <source>
        <dbReference type="EMBL" id="CCH67384.1"/>
    </source>
</evidence>
<evidence type="ECO:0000256" key="3">
    <source>
        <dbReference type="ARBA" id="ARBA00022603"/>
    </source>
</evidence>
<evidence type="ECO:0000256" key="8">
    <source>
        <dbReference type="RuleBase" id="RU361257"/>
    </source>
</evidence>
<dbReference type="PIRSF" id="PIRSF000398">
    <property type="entry name" value="M_m6A_EcoRV"/>
    <property type="match status" value="1"/>
</dbReference>
<dbReference type="STRING" id="1165094.RINTHH_12290"/>
<dbReference type="EMBL" id="CAIY01000044">
    <property type="protein sequence ID" value="CCH67384.1"/>
    <property type="molecule type" value="Genomic_DNA"/>
</dbReference>
<evidence type="ECO:0000256" key="2">
    <source>
        <dbReference type="ARBA" id="ARBA00011900"/>
    </source>
</evidence>
<dbReference type="InterPro" id="IPR029063">
    <property type="entry name" value="SAM-dependent_MTases_sf"/>
</dbReference>
<comment type="similarity">
    <text evidence="1 8">Belongs to the N(4)/N(6)-methyltransferase family.</text>
</comment>
<sequence length="298" mass="35029">MMIKPFLKWAGGKNKLLSQISHFFPPELENGGIKTYIEPFVGGGAIFLHLASSYQTIERLFISDINPELYIAYKTIQNHVDELIAMLSSIENQYLSLSEIGRKDYFYQLRRQFNQCRNNVDLHYQNHKWIERTAQLIFLNQTCFNGLFRVNSKGEFNVPMGKYSQPRICNAENLCSVSLILENTFIYQGDFSMCEKFVDNHTFIYLDPPYKPISKTSNFTSYSQHKFDDLEQLRLRDFFKLIDSKNSKLLLSNSEFNNYSFFSNAYSNYRIERIRANRTINSNISKRNTVNEILIMNY</sequence>
<dbReference type="EC" id="2.1.1.72" evidence="2 8"/>
<keyword evidence="4 8" id="KW-0808">Transferase</keyword>
<dbReference type="InterPro" id="IPR012263">
    <property type="entry name" value="M_m6A_EcoRV"/>
</dbReference>
<gene>
    <name evidence="9" type="ORF">RINTHH_12290</name>
</gene>
<dbReference type="GO" id="GO:0009307">
    <property type="term" value="P:DNA restriction-modification system"/>
    <property type="evidence" value="ECO:0007669"/>
    <property type="project" value="InterPro"/>
</dbReference>
<dbReference type="NCBIfam" id="TIGR00571">
    <property type="entry name" value="dam"/>
    <property type="match status" value="1"/>
</dbReference>
<evidence type="ECO:0000313" key="10">
    <source>
        <dbReference type="Proteomes" id="UP000053051"/>
    </source>
</evidence>
<comment type="caution">
    <text evidence="9">The sequence shown here is derived from an EMBL/GenBank/DDBJ whole genome shotgun (WGS) entry which is preliminary data.</text>
</comment>
<accession>M1WSD1</accession>
<evidence type="ECO:0000256" key="4">
    <source>
        <dbReference type="ARBA" id="ARBA00022679"/>
    </source>
</evidence>
<feature type="binding site" evidence="7">
    <location>
        <position position="64"/>
    </location>
    <ligand>
        <name>S-adenosyl-L-methionine</name>
        <dbReference type="ChEBI" id="CHEBI:59789"/>
    </ligand>
</feature>
<dbReference type="PROSITE" id="PS00092">
    <property type="entry name" value="N6_MTASE"/>
    <property type="match status" value="1"/>
</dbReference>
<dbReference type="GO" id="GO:0009007">
    <property type="term" value="F:site-specific DNA-methyltransferase (adenine-specific) activity"/>
    <property type="evidence" value="ECO:0007669"/>
    <property type="project" value="UniProtKB-UniRule"/>
</dbReference>
<dbReference type="PANTHER" id="PTHR30481">
    <property type="entry name" value="DNA ADENINE METHYLASE"/>
    <property type="match status" value="1"/>
</dbReference>
<keyword evidence="5 8" id="KW-0949">S-adenosyl-L-methionine</keyword>
<dbReference type="InterPro" id="IPR012327">
    <property type="entry name" value="MeTrfase_D12"/>
</dbReference>
<dbReference type="PANTHER" id="PTHR30481:SF3">
    <property type="entry name" value="DNA ADENINE METHYLASE"/>
    <property type="match status" value="1"/>
</dbReference>
<feature type="binding site" evidence="7">
    <location>
        <position position="9"/>
    </location>
    <ligand>
        <name>S-adenosyl-L-methionine</name>
        <dbReference type="ChEBI" id="CHEBI:59789"/>
    </ligand>
</feature>
<protein>
    <recommendedName>
        <fullName evidence="2 8">Site-specific DNA-methyltransferase (adenine-specific)</fullName>
        <ecNumber evidence="2 8">2.1.1.72</ecNumber>
    </recommendedName>
</protein>
<proteinExistence type="inferred from homology"/>
<keyword evidence="3 8" id="KW-0489">Methyltransferase</keyword>
<evidence type="ECO:0000256" key="5">
    <source>
        <dbReference type="ARBA" id="ARBA00022691"/>
    </source>
</evidence>
<dbReference type="Pfam" id="PF02086">
    <property type="entry name" value="MethyltransfD12"/>
    <property type="match status" value="1"/>
</dbReference>
<name>M1WSD1_9NOST</name>
<evidence type="ECO:0000256" key="7">
    <source>
        <dbReference type="PIRSR" id="PIRSR000398-1"/>
    </source>
</evidence>
<dbReference type="InterPro" id="IPR002052">
    <property type="entry name" value="DNA_methylase_N6_adenine_CS"/>
</dbReference>
<dbReference type="AlphaFoldDB" id="M1WSD1"/>
<reference evidence="9 10" key="1">
    <citation type="submission" date="2012-05" db="EMBL/GenBank/DDBJ databases">
        <authorList>
            <person name="Hilton J."/>
        </authorList>
    </citation>
    <scope>NUCLEOTIDE SEQUENCE [LARGE SCALE GENOMIC DNA]</scope>
    <source>
        <strain evidence="9 10">HH01</strain>
    </source>
</reference>
<keyword evidence="10" id="KW-1185">Reference proteome</keyword>
<dbReference type="InterPro" id="IPR023095">
    <property type="entry name" value="Ade_MeTrfase_dom_2"/>
</dbReference>
<organism evidence="9 10">
    <name type="scientific">Richelia intracellularis HH01</name>
    <dbReference type="NCBI Taxonomy" id="1165094"/>
    <lineage>
        <taxon>Bacteria</taxon>
        <taxon>Bacillati</taxon>
        <taxon>Cyanobacteriota</taxon>
        <taxon>Cyanophyceae</taxon>
        <taxon>Nostocales</taxon>
        <taxon>Nostocaceae</taxon>
        <taxon>Richelia</taxon>
    </lineage>
</organism>
<dbReference type="RefSeq" id="WP_008233854.1">
    <property type="nucleotide sequence ID" value="NZ_CAIY01000044.1"/>
</dbReference>
<comment type="catalytic activity">
    <reaction evidence="6 8">
        <text>a 2'-deoxyadenosine in DNA + S-adenosyl-L-methionine = an N(6)-methyl-2'-deoxyadenosine in DNA + S-adenosyl-L-homocysteine + H(+)</text>
        <dbReference type="Rhea" id="RHEA:15197"/>
        <dbReference type="Rhea" id="RHEA-COMP:12418"/>
        <dbReference type="Rhea" id="RHEA-COMP:12419"/>
        <dbReference type="ChEBI" id="CHEBI:15378"/>
        <dbReference type="ChEBI" id="CHEBI:57856"/>
        <dbReference type="ChEBI" id="CHEBI:59789"/>
        <dbReference type="ChEBI" id="CHEBI:90615"/>
        <dbReference type="ChEBI" id="CHEBI:90616"/>
        <dbReference type="EC" id="2.1.1.72"/>
    </reaction>
</comment>
<evidence type="ECO:0000256" key="1">
    <source>
        <dbReference type="ARBA" id="ARBA00006594"/>
    </source>
</evidence>
<dbReference type="GO" id="GO:1904047">
    <property type="term" value="F:S-adenosyl-L-methionine binding"/>
    <property type="evidence" value="ECO:0007669"/>
    <property type="project" value="TreeGrafter"/>
</dbReference>
<feature type="binding site" evidence="7">
    <location>
        <position position="13"/>
    </location>
    <ligand>
        <name>S-adenosyl-L-methionine</name>
        <dbReference type="ChEBI" id="CHEBI:59789"/>
    </ligand>
</feature>
<dbReference type="GO" id="GO:0043565">
    <property type="term" value="F:sequence-specific DNA binding"/>
    <property type="evidence" value="ECO:0007669"/>
    <property type="project" value="TreeGrafter"/>
</dbReference>
<evidence type="ECO:0000256" key="6">
    <source>
        <dbReference type="ARBA" id="ARBA00047942"/>
    </source>
</evidence>
<dbReference type="SUPFAM" id="SSF53335">
    <property type="entry name" value="S-adenosyl-L-methionine-dependent methyltransferases"/>
    <property type="match status" value="1"/>
</dbReference>
<dbReference type="PRINTS" id="PR00505">
    <property type="entry name" value="D12N6MTFRASE"/>
</dbReference>
<dbReference type="GO" id="GO:0006298">
    <property type="term" value="P:mismatch repair"/>
    <property type="evidence" value="ECO:0007669"/>
    <property type="project" value="TreeGrafter"/>
</dbReference>
<dbReference type="Gene3D" id="1.10.1020.10">
    <property type="entry name" value="Adenine-specific Methyltransferase, Domain 2"/>
    <property type="match status" value="1"/>
</dbReference>
<dbReference type="Gene3D" id="3.40.50.150">
    <property type="entry name" value="Vaccinia Virus protein VP39"/>
    <property type="match status" value="1"/>
</dbReference>
<reference evidence="10" key="2">
    <citation type="submission" date="2016-01" db="EMBL/GenBank/DDBJ databases">
        <title>Diatom-associated endosymboitic cyanobacterium lacks core nitrogen metabolism enzymes.</title>
        <authorList>
            <person name="Hilton J.A."/>
            <person name="Foster R.A."/>
            <person name="Tripp H.J."/>
            <person name="Carter B.J."/>
            <person name="Zehr J.P."/>
            <person name="Villareal T.A."/>
        </authorList>
    </citation>
    <scope>NUCLEOTIDE SEQUENCE [LARGE SCALE GENOMIC DNA]</scope>
    <source>
        <strain evidence="10">HH01</strain>
    </source>
</reference>